<dbReference type="SUPFAM" id="SSF141371">
    <property type="entry name" value="PilZ domain-like"/>
    <property type="match status" value="1"/>
</dbReference>
<feature type="domain" description="PilZ" evidence="1">
    <location>
        <begin position="21"/>
        <end position="116"/>
    </location>
</feature>
<name>A0A4R9M6M6_9LEPT</name>
<organism evidence="2 3">
    <name type="scientific">Leptospira idonii</name>
    <dbReference type="NCBI Taxonomy" id="1193500"/>
    <lineage>
        <taxon>Bacteria</taxon>
        <taxon>Pseudomonadati</taxon>
        <taxon>Spirochaetota</taxon>
        <taxon>Spirochaetia</taxon>
        <taxon>Leptospirales</taxon>
        <taxon>Leptospiraceae</taxon>
        <taxon>Leptospira</taxon>
    </lineage>
</organism>
<reference evidence="2" key="1">
    <citation type="journal article" date="2019" name="PLoS Negl. Trop. Dis.">
        <title>Revisiting the worldwide diversity of Leptospira species in the environment.</title>
        <authorList>
            <person name="Vincent A.T."/>
            <person name="Schiettekatte O."/>
            <person name="Bourhy P."/>
            <person name="Veyrier F.J."/>
            <person name="Picardeau M."/>
        </authorList>
    </citation>
    <scope>NUCLEOTIDE SEQUENCE [LARGE SCALE GENOMIC DNA]</scope>
    <source>
        <strain evidence="2">201300427</strain>
    </source>
</reference>
<dbReference type="EMBL" id="RQHW01000013">
    <property type="protein sequence ID" value="TGN20328.1"/>
    <property type="molecule type" value="Genomic_DNA"/>
</dbReference>
<dbReference type="Pfam" id="PF07238">
    <property type="entry name" value="PilZ"/>
    <property type="match status" value="1"/>
</dbReference>
<dbReference type="GO" id="GO:0035438">
    <property type="term" value="F:cyclic-di-GMP binding"/>
    <property type="evidence" value="ECO:0007669"/>
    <property type="project" value="InterPro"/>
</dbReference>
<sequence>MADQSKSIFSDSYSMYGGAKQKRKKARVKLDIPCEVSLVNSKSSPIMAQMSDLGTGGLSLQTTSTFYPGDAVKIGFVINRVKTEIVGTVQRTSGKTTSVVFAEISSDTHNIIQEYIHKHYFDPKAKK</sequence>
<gene>
    <name evidence="2" type="ORF">EHS15_03705</name>
</gene>
<evidence type="ECO:0000313" key="2">
    <source>
        <dbReference type="EMBL" id="TGN20328.1"/>
    </source>
</evidence>
<keyword evidence="3" id="KW-1185">Reference proteome</keyword>
<comment type="caution">
    <text evidence="2">The sequence shown here is derived from an EMBL/GenBank/DDBJ whole genome shotgun (WGS) entry which is preliminary data.</text>
</comment>
<accession>A0A4R9M6M6</accession>
<dbReference type="InterPro" id="IPR009875">
    <property type="entry name" value="PilZ_domain"/>
</dbReference>
<evidence type="ECO:0000313" key="3">
    <source>
        <dbReference type="Proteomes" id="UP000298058"/>
    </source>
</evidence>
<evidence type="ECO:0000259" key="1">
    <source>
        <dbReference type="Pfam" id="PF07238"/>
    </source>
</evidence>
<dbReference type="OrthoDB" id="334025at2"/>
<proteinExistence type="predicted"/>
<dbReference type="Proteomes" id="UP000298058">
    <property type="component" value="Unassembled WGS sequence"/>
</dbReference>
<dbReference type="Gene3D" id="2.40.10.220">
    <property type="entry name" value="predicted glycosyltransferase like domains"/>
    <property type="match status" value="1"/>
</dbReference>
<protein>
    <submittedName>
        <fullName evidence="2">PilZ domain-containing protein</fullName>
    </submittedName>
</protein>
<dbReference type="AlphaFoldDB" id="A0A4R9M6M6"/>
<dbReference type="RefSeq" id="WP_135759193.1">
    <property type="nucleotide sequence ID" value="NZ_RQHW01000013.1"/>
</dbReference>